<evidence type="ECO:0000256" key="1">
    <source>
        <dbReference type="SAM" id="SignalP"/>
    </source>
</evidence>
<keyword evidence="1" id="KW-0732">Signal</keyword>
<feature type="chain" id="PRO_5020641730" description="DUF2846 domain-containing protein" evidence="1">
    <location>
        <begin position="21"/>
        <end position="191"/>
    </location>
</feature>
<dbReference type="OrthoDB" id="8586610at2"/>
<dbReference type="RefSeq" id="WP_136550937.1">
    <property type="nucleotide sequence ID" value="NZ_STGJ01000001.1"/>
</dbReference>
<comment type="caution">
    <text evidence="2">The sequence shown here is derived from an EMBL/GenBank/DDBJ whole genome shotgun (WGS) entry which is preliminary data.</text>
</comment>
<sequence>MRTLAALLPVLFATGCTTMADRLQGSLNPPPGEGYAIFSLTGRTQDASRSSASVEWRGLTNTLSGNVYASMGTDTVFGPNGDMAEGKLELLTLPAGRYELTRAYGYWPTDTGPFGNAFTQIRSFTLNTPFTVEAGKAVYLGQVQVQMDFRPTVELGDAQTRDFAHMKNVWKIDNLSQVVVAPFAPRTIPAN</sequence>
<evidence type="ECO:0000313" key="3">
    <source>
        <dbReference type="Proteomes" id="UP000308891"/>
    </source>
</evidence>
<reference evidence="2 3" key="1">
    <citation type="submission" date="2019-04" db="EMBL/GenBank/DDBJ databases">
        <title>Crenobacter sp. nov.</title>
        <authorList>
            <person name="Shi S."/>
        </authorList>
    </citation>
    <scope>NUCLEOTIDE SEQUENCE [LARGE SCALE GENOMIC DNA]</scope>
    <source>
        <strain evidence="2 3">GY 70310</strain>
    </source>
</reference>
<proteinExistence type="predicted"/>
<dbReference type="Proteomes" id="UP000308891">
    <property type="component" value="Unassembled WGS sequence"/>
</dbReference>
<evidence type="ECO:0008006" key="4">
    <source>
        <dbReference type="Google" id="ProtNLM"/>
    </source>
</evidence>
<organism evidence="2 3">
    <name type="scientific">Crenobacter intestini</name>
    <dbReference type="NCBI Taxonomy" id="2563443"/>
    <lineage>
        <taxon>Bacteria</taxon>
        <taxon>Pseudomonadati</taxon>
        <taxon>Pseudomonadota</taxon>
        <taxon>Betaproteobacteria</taxon>
        <taxon>Neisseriales</taxon>
        <taxon>Neisseriaceae</taxon>
        <taxon>Crenobacter</taxon>
    </lineage>
</organism>
<name>A0A4T0V6F7_9NEIS</name>
<accession>A0A4T0V6F7</accession>
<dbReference type="PROSITE" id="PS51257">
    <property type="entry name" value="PROKAR_LIPOPROTEIN"/>
    <property type="match status" value="1"/>
</dbReference>
<feature type="signal peptide" evidence="1">
    <location>
        <begin position="1"/>
        <end position="20"/>
    </location>
</feature>
<protein>
    <recommendedName>
        <fullName evidence="4">DUF2846 domain-containing protein</fullName>
    </recommendedName>
</protein>
<keyword evidence="3" id="KW-1185">Reference proteome</keyword>
<evidence type="ECO:0000313" key="2">
    <source>
        <dbReference type="EMBL" id="TIC86926.1"/>
    </source>
</evidence>
<dbReference type="EMBL" id="STGJ01000001">
    <property type="protein sequence ID" value="TIC86926.1"/>
    <property type="molecule type" value="Genomic_DNA"/>
</dbReference>
<dbReference type="AlphaFoldDB" id="A0A4T0V6F7"/>
<gene>
    <name evidence="2" type="ORF">E5K04_00485</name>
</gene>